<feature type="domain" description="Serine hydrolase" evidence="4">
    <location>
        <begin position="15"/>
        <end position="243"/>
    </location>
</feature>
<name>A0A1J7IX70_9PEZI</name>
<keyword evidence="6" id="KW-1185">Reference proteome</keyword>
<accession>A0A1J7IX70</accession>
<dbReference type="PANTHER" id="PTHR48070">
    <property type="entry name" value="ESTERASE OVCA2"/>
    <property type="match status" value="1"/>
</dbReference>
<evidence type="ECO:0000313" key="5">
    <source>
        <dbReference type="EMBL" id="OIW25673.1"/>
    </source>
</evidence>
<dbReference type="EMBL" id="KV875101">
    <property type="protein sequence ID" value="OIW25673.1"/>
    <property type="molecule type" value="Genomic_DNA"/>
</dbReference>
<reference evidence="5 6" key="1">
    <citation type="submission" date="2016-10" db="EMBL/GenBank/DDBJ databases">
        <title>Draft genome sequence of Coniochaeta ligniaria NRRL30616, a lignocellulolytic fungus for bioabatement of inhibitors in plant biomass hydrolysates.</title>
        <authorList>
            <consortium name="DOE Joint Genome Institute"/>
            <person name="Jimenez D.J."/>
            <person name="Hector R.E."/>
            <person name="Riley R."/>
            <person name="Sun H."/>
            <person name="Grigoriev I.V."/>
            <person name="Van Elsas J.D."/>
            <person name="Nichols N.N."/>
        </authorList>
    </citation>
    <scope>NUCLEOTIDE SEQUENCE [LARGE SCALE GENOMIC DNA]</scope>
    <source>
        <strain evidence="5 6">NRRL 30616</strain>
    </source>
</reference>
<dbReference type="GO" id="GO:0005737">
    <property type="term" value="C:cytoplasm"/>
    <property type="evidence" value="ECO:0007669"/>
    <property type="project" value="TreeGrafter"/>
</dbReference>
<dbReference type="InterPro" id="IPR005645">
    <property type="entry name" value="FSH-like_dom"/>
</dbReference>
<dbReference type="Pfam" id="PF03959">
    <property type="entry name" value="FSH1"/>
    <property type="match status" value="1"/>
</dbReference>
<dbReference type="GO" id="GO:0044550">
    <property type="term" value="P:secondary metabolite biosynthetic process"/>
    <property type="evidence" value="ECO:0007669"/>
    <property type="project" value="TreeGrafter"/>
</dbReference>
<evidence type="ECO:0000256" key="2">
    <source>
        <dbReference type="ARBA" id="ARBA00022801"/>
    </source>
</evidence>
<dbReference type="PANTHER" id="PTHR48070:SF3">
    <property type="entry name" value="ESTERASE DBAE-RELATED"/>
    <property type="match status" value="1"/>
</dbReference>
<dbReference type="InterPro" id="IPR029058">
    <property type="entry name" value="AB_hydrolase_fold"/>
</dbReference>
<dbReference type="SUPFAM" id="SSF53474">
    <property type="entry name" value="alpha/beta-Hydrolases"/>
    <property type="match status" value="1"/>
</dbReference>
<dbReference type="Proteomes" id="UP000182658">
    <property type="component" value="Unassembled WGS sequence"/>
</dbReference>
<evidence type="ECO:0000256" key="3">
    <source>
        <dbReference type="SAM" id="MobiDB-lite"/>
    </source>
</evidence>
<dbReference type="OrthoDB" id="414698at2759"/>
<dbReference type="InterPro" id="IPR050593">
    <property type="entry name" value="LovG"/>
</dbReference>
<proteinExistence type="inferred from homology"/>
<feature type="region of interest" description="Disordered" evidence="3">
    <location>
        <begin position="79"/>
        <end position="98"/>
    </location>
</feature>
<dbReference type="GO" id="GO:0005634">
    <property type="term" value="C:nucleus"/>
    <property type="evidence" value="ECO:0007669"/>
    <property type="project" value="TreeGrafter"/>
</dbReference>
<evidence type="ECO:0000313" key="6">
    <source>
        <dbReference type="Proteomes" id="UP000182658"/>
    </source>
</evidence>
<evidence type="ECO:0000256" key="1">
    <source>
        <dbReference type="ARBA" id="ARBA00005863"/>
    </source>
</evidence>
<dbReference type="GO" id="GO:0016787">
    <property type="term" value="F:hydrolase activity"/>
    <property type="evidence" value="ECO:0007669"/>
    <property type="project" value="UniProtKB-KW"/>
</dbReference>
<organism evidence="5 6">
    <name type="scientific">Coniochaeta ligniaria NRRL 30616</name>
    <dbReference type="NCBI Taxonomy" id="1408157"/>
    <lineage>
        <taxon>Eukaryota</taxon>
        <taxon>Fungi</taxon>
        <taxon>Dikarya</taxon>
        <taxon>Ascomycota</taxon>
        <taxon>Pezizomycotina</taxon>
        <taxon>Sordariomycetes</taxon>
        <taxon>Sordariomycetidae</taxon>
        <taxon>Coniochaetales</taxon>
        <taxon>Coniochaetaceae</taxon>
        <taxon>Coniochaeta</taxon>
    </lineage>
</organism>
<dbReference type="InParanoid" id="A0A1J7IX70"/>
<keyword evidence="2" id="KW-0378">Hydrolase</keyword>
<sequence length="266" mass="29984">MGIPRPRLTTRSSAPNALLCMHGSGGSASIFRVQTAKLRMALRHEFEFVFATGPFESEPGPGVLPLFKDMGPYYSWAEKDDGSKENTRASGVHHADKSSADLSVGDRLFAVNSTVQKVVQDWQKHNPEIPIVGMLAFSEGALVAALMMWQQQMGRMSWFPKMEVAMLICCYYTEEVTDYMWAESPDHQETLFINVPTLHLQGLQDFALEGSRKLAATHFSPRNAHILEFHGGHHVPNRKGDVDETARRFLDIYKYQKLENVEVELE</sequence>
<gene>
    <name evidence="5" type="ORF">CONLIGDRAFT_663383</name>
</gene>
<evidence type="ECO:0000259" key="4">
    <source>
        <dbReference type="Pfam" id="PF03959"/>
    </source>
</evidence>
<comment type="similarity">
    <text evidence="1">Belongs to the LovG family.</text>
</comment>
<dbReference type="AlphaFoldDB" id="A0A1J7IX70"/>
<protein>
    <submittedName>
        <fullName evidence="5">Oxidoreductase</fullName>
    </submittedName>
</protein>
<dbReference type="Gene3D" id="3.40.50.1820">
    <property type="entry name" value="alpha/beta hydrolase"/>
    <property type="match status" value="1"/>
</dbReference>